<keyword evidence="2" id="KW-1185">Reference proteome</keyword>
<dbReference type="Proteomes" id="UP001396898">
    <property type="component" value="Unassembled WGS sequence"/>
</dbReference>
<evidence type="ECO:0000313" key="1">
    <source>
        <dbReference type="EMBL" id="KAK8040603.1"/>
    </source>
</evidence>
<organism evidence="1 2">
    <name type="scientific">Apiospora marii</name>
    <dbReference type="NCBI Taxonomy" id="335849"/>
    <lineage>
        <taxon>Eukaryota</taxon>
        <taxon>Fungi</taxon>
        <taxon>Dikarya</taxon>
        <taxon>Ascomycota</taxon>
        <taxon>Pezizomycotina</taxon>
        <taxon>Sordariomycetes</taxon>
        <taxon>Xylariomycetidae</taxon>
        <taxon>Amphisphaeriales</taxon>
        <taxon>Apiosporaceae</taxon>
        <taxon>Apiospora</taxon>
    </lineage>
</organism>
<sequence length="140" mass="15610">MTARMLRLHIMCLYKQQVLQSCCSLSRRQAGDDEPAELVEALVHGLRGLVLVDPVAQRRSHVIVHLQEVQVVWSRSLVASHQSQDVDIMLLLHLPDDSEILAGVAQDKVPSQTVRNNLLHIRVDGDPEDRAAVSAGKCYM</sequence>
<name>A0ABR1T205_9PEZI</name>
<comment type="caution">
    <text evidence="1">The sequence shown here is derived from an EMBL/GenBank/DDBJ whole genome shotgun (WGS) entry which is preliminary data.</text>
</comment>
<dbReference type="EMBL" id="JAQQWI010000001">
    <property type="protein sequence ID" value="KAK8040603.1"/>
    <property type="molecule type" value="Genomic_DNA"/>
</dbReference>
<evidence type="ECO:0000313" key="2">
    <source>
        <dbReference type="Proteomes" id="UP001396898"/>
    </source>
</evidence>
<protein>
    <submittedName>
        <fullName evidence="1">Uncharacterized protein</fullName>
    </submittedName>
</protein>
<accession>A0ABR1T205</accession>
<reference evidence="1 2" key="1">
    <citation type="submission" date="2023-01" db="EMBL/GenBank/DDBJ databases">
        <title>Analysis of 21 Apiospora genomes using comparative genomics revels a genus with tremendous synthesis potential of carbohydrate active enzymes and secondary metabolites.</title>
        <authorList>
            <person name="Sorensen T."/>
        </authorList>
    </citation>
    <scope>NUCLEOTIDE SEQUENCE [LARGE SCALE GENOMIC DNA]</scope>
    <source>
        <strain evidence="1 2">CBS 20057</strain>
    </source>
</reference>
<gene>
    <name evidence="1" type="ORF">PG991_000391</name>
</gene>
<proteinExistence type="predicted"/>